<dbReference type="Pfam" id="PF00854">
    <property type="entry name" value="PTR2"/>
    <property type="match status" value="1"/>
</dbReference>
<evidence type="ECO:0000256" key="5">
    <source>
        <dbReference type="ARBA" id="ARBA00023136"/>
    </source>
</evidence>
<evidence type="ECO:0008006" key="11">
    <source>
        <dbReference type="Google" id="ProtNLM"/>
    </source>
</evidence>
<keyword evidence="10" id="KW-1185">Reference proteome</keyword>
<dbReference type="GO" id="GO:0006857">
    <property type="term" value="P:oligopeptide transport"/>
    <property type="evidence" value="ECO:0007669"/>
    <property type="project" value="InterPro"/>
</dbReference>
<protein>
    <recommendedName>
        <fullName evidence="11">Peptide transporter</fullName>
    </recommendedName>
</protein>
<evidence type="ECO:0000256" key="2">
    <source>
        <dbReference type="ARBA" id="ARBA00005982"/>
    </source>
</evidence>
<evidence type="ECO:0000313" key="9">
    <source>
        <dbReference type="EMBL" id="EGG15379.1"/>
    </source>
</evidence>
<dbReference type="GeneID" id="14867431"/>
<feature type="transmembrane region" description="Helical" evidence="8">
    <location>
        <begin position="249"/>
        <end position="269"/>
    </location>
</feature>
<dbReference type="SUPFAM" id="SSF103473">
    <property type="entry name" value="MFS general substrate transporter"/>
    <property type="match status" value="1"/>
</dbReference>
<accession>F4Q9L0</accession>
<dbReference type="RefSeq" id="XP_004354121.1">
    <property type="nucleotide sequence ID" value="XM_004354069.1"/>
</dbReference>
<keyword evidence="6" id="KW-0813">Transport</keyword>
<feature type="transmembrane region" description="Helical" evidence="8">
    <location>
        <begin position="411"/>
        <end position="431"/>
    </location>
</feature>
<name>F4Q9L0_CACFS</name>
<gene>
    <name evidence="9" type="ORF">DFA_10213</name>
</gene>
<dbReference type="GO" id="GO:0022857">
    <property type="term" value="F:transmembrane transporter activity"/>
    <property type="evidence" value="ECO:0007669"/>
    <property type="project" value="InterPro"/>
</dbReference>
<dbReference type="PANTHER" id="PTHR11654">
    <property type="entry name" value="OLIGOPEPTIDE TRANSPORTER-RELATED"/>
    <property type="match status" value="1"/>
</dbReference>
<feature type="region of interest" description="Disordered" evidence="7">
    <location>
        <begin position="597"/>
        <end position="629"/>
    </location>
</feature>
<feature type="transmembrane region" description="Helical" evidence="8">
    <location>
        <begin position="223"/>
        <end position="243"/>
    </location>
</feature>
<reference evidence="10" key="1">
    <citation type="journal article" date="2011" name="Genome Res.">
        <title>Phylogeny-wide analysis of social amoeba genomes highlights ancient origins for complex intercellular communication.</title>
        <authorList>
            <person name="Heidel A.J."/>
            <person name="Lawal H.M."/>
            <person name="Felder M."/>
            <person name="Schilde C."/>
            <person name="Helps N.R."/>
            <person name="Tunggal B."/>
            <person name="Rivero F."/>
            <person name="John U."/>
            <person name="Schleicher M."/>
            <person name="Eichinger L."/>
            <person name="Platzer M."/>
            <person name="Noegel A.A."/>
            <person name="Schaap P."/>
            <person name="Gloeckner G."/>
        </authorList>
    </citation>
    <scope>NUCLEOTIDE SEQUENCE [LARGE SCALE GENOMIC DNA]</scope>
    <source>
        <strain evidence="10">SH3</strain>
    </source>
</reference>
<dbReference type="Proteomes" id="UP000007797">
    <property type="component" value="Unassembled WGS sequence"/>
</dbReference>
<dbReference type="AlphaFoldDB" id="F4Q9L0"/>
<evidence type="ECO:0000256" key="6">
    <source>
        <dbReference type="RuleBase" id="RU003755"/>
    </source>
</evidence>
<dbReference type="GO" id="GO:0016020">
    <property type="term" value="C:membrane"/>
    <property type="evidence" value="ECO:0007669"/>
    <property type="project" value="UniProtKB-SubCell"/>
</dbReference>
<dbReference type="EMBL" id="GL883026">
    <property type="protein sequence ID" value="EGG15379.1"/>
    <property type="molecule type" value="Genomic_DNA"/>
</dbReference>
<dbReference type="OrthoDB" id="16350at2759"/>
<keyword evidence="3 6" id="KW-0812">Transmembrane</keyword>
<dbReference type="STRING" id="1054147.F4Q9L0"/>
<feature type="transmembrane region" description="Helical" evidence="8">
    <location>
        <begin position="512"/>
        <end position="534"/>
    </location>
</feature>
<dbReference type="InterPro" id="IPR000109">
    <property type="entry name" value="POT_fam"/>
</dbReference>
<proteinExistence type="inferred from homology"/>
<dbReference type="Gene3D" id="1.20.1250.20">
    <property type="entry name" value="MFS general substrate transporter like domains"/>
    <property type="match status" value="1"/>
</dbReference>
<feature type="transmembrane region" description="Helical" evidence="8">
    <location>
        <begin position="333"/>
        <end position="351"/>
    </location>
</feature>
<evidence type="ECO:0000256" key="1">
    <source>
        <dbReference type="ARBA" id="ARBA00004141"/>
    </source>
</evidence>
<evidence type="ECO:0000313" key="10">
    <source>
        <dbReference type="Proteomes" id="UP000007797"/>
    </source>
</evidence>
<keyword evidence="4 8" id="KW-1133">Transmembrane helix</keyword>
<feature type="transmembrane region" description="Helical" evidence="8">
    <location>
        <begin position="150"/>
        <end position="169"/>
    </location>
</feature>
<comment type="subcellular location">
    <subcellularLocation>
        <location evidence="1 6">Membrane</location>
        <topology evidence="1 6">Multi-pass membrane protein</topology>
    </subcellularLocation>
</comment>
<evidence type="ECO:0000256" key="8">
    <source>
        <dbReference type="SAM" id="Phobius"/>
    </source>
</evidence>
<dbReference type="InterPro" id="IPR018456">
    <property type="entry name" value="PTR2_symporter_CS"/>
</dbReference>
<dbReference type="OMA" id="WMHGAEG"/>
<feature type="transmembrane region" description="Helical" evidence="8">
    <location>
        <begin position="181"/>
        <end position="202"/>
    </location>
</feature>
<dbReference type="KEGG" id="dfa:DFA_10213"/>
<feature type="transmembrane region" description="Helical" evidence="8">
    <location>
        <begin position="381"/>
        <end position="399"/>
    </location>
</feature>
<sequence length="629" mass="71027">MAIEEKHGSPGRALAEVPNGEVLIPHEKEAMYNQEMAKYDKQQQLEEYTSTPTISEISITETISESDEAEFEETDFTLPPQMKFIMGNELCERFSYYGLKTILQKFLIDFMGYNRTTATNINHAFNFTAYAFPVLGAWLADEKLGKFNTILYFTGVYVIGTLFLTFAAVPAIVGEGATKSPWALTVALLLISVGTGGIKPVVSTFCGDQVDIRRKKLIQKIFNIFYWMINLGSLFSTLFIPIIRDYAGYWVAFLIPACLMGVALLLYTIGKKSYVNRPMQGSVFVRVCKVVGSGIKEKFRSKRAGYDDRFYADSWVDRAKVSHDPRFVDATKAALRVCLVFVPMPIFWALYTQTSTIWVDSGERMNTRFGSVNISADMMQAVNPLLILILVPFFEYCIYRPIAKTRFNFSQLRRMVVGMWLCVIAFLVAMIVEMKIQDEGNGKVSIGWQVIQYFILTCAEILVSISSMEFAYAQAPASMKSMVMAVSLLSTSVGQIFVIFVVSLIKISDWKIYLLFACLMAGFNFFFMWIAYIYKPIDPRLLHYMESASSMGSTMDESEIREIRELDNMPSDISSNINNDIPMKQKRVSTNMMNEDIITNDSSPSQTTVVGDTVNSSSNSPRDILKKSN</sequence>
<evidence type="ECO:0000256" key="3">
    <source>
        <dbReference type="ARBA" id="ARBA00022692"/>
    </source>
</evidence>
<feature type="transmembrane region" description="Helical" evidence="8">
    <location>
        <begin position="483"/>
        <end position="506"/>
    </location>
</feature>
<evidence type="ECO:0000256" key="4">
    <source>
        <dbReference type="ARBA" id="ARBA00022989"/>
    </source>
</evidence>
<keyword evidence="5 8" id="KW-0472">Membrane</keyword>
<feature type="compositionally biased region" description="Polar residues" evidence="7">
    <location>
        <begin position="597"/>
        <end position="621"/>
    </location>
</feature>
<evidence type="ECO:0000256" key="7">
    <source>
        <dbReference type="SAM" id="MobiDB-lite"/>
    </source>
</evidence>
<dbReference type="PROSITE" id="PS01023">
    <property type="entry name" value="PTR2_2"/>
    <property type="match status" value="1"/>
</dbReference>
<comment type="similarity">
    <text evidence="2 6">Belongs to the major facilitator superfamily. Proton-dependent oligopeptide transporter (POT/PTR) (TC 2.A.17) family.</text>
</comment>
<dbReference type="InterPro" id="IPR036259">
    <property type="entry name" value="MFS_trans_sf"/>
</dbReference>
<organism evidence="9 10">
    <name type="scientific">Cavenderia fasciculata</name>
    <name type="common">Slime mold</name>
    <name type="synonym">Dictyostelium fasciculatum</name>
    <dbReference type="NCBI Taxonomy" id="261658"/>
    <lineage>
        <taxon>Eukaryota</taxon>
        <taxon>Amoebozoa</taxon>
        <taxon>Evosea</taxon>
        <taxon>Eumycetozoa</taxon>
        <taxon>Dictyostelia</taxon>
        <taxon>Acytosteliales</taxon>
        <taxon>Cavenderiaceae</taxon>
        <taxon>Cavenderia</taxon>
    </lineage>
</organism>